<dbReference type="PIRSF" id="PIRSF018266">
    <property type="entry name" value="FecR"/>
    <property type="match status" value="1"/>
</dbReference>
<dbReference type="Pfam" id="PF04773">
    <property type="entry name" value="FecR"/>
    <property type="match status" value="1"/>
</dbReference>
<dbReference type="PROSITE" id="PS51318">
    <property type="entry name" value="TAT"/>
    <property type="match status" value="1"/>
</dbReference>
<dbReference type="Pfam" id="PF16220">
    <property type="entry name" value="DUF4880"/>
    <property type="match status" value="1"/>
</dbReference>
<dbReference type="RefSeq" id="WP_320502026.1">
    <property type="nucleotide sequence ID" value="NZ_JAXCLX010000003.1"/>
</dbReference>
<dbReference type="InterPro" id="IPR012373">
    <property type="entry name" value="Ferrdict_sens_TM"/>
</dbReference>
<name>A0ABU5E2H0_9PROT</name>
<evidence type="ECO:0000259" key="1">
    <source>
        <dbReference type="Pfam" id="PF04773"/>
    </source>
</evidence>
<dbReference type="InterPro" id="IPR006860">
    <property type="entry name" value="FecR"/>
</dbReference>
<evidence type="ECO:0000313" key="4">
    <source>
        <dbReference type="Proteomes" id="UP001271769"/>
    </source>
</evidence>
<dbReference type="InterPro" id="IPR006311">
    <property type="entry name" value="TAT_signal"/>
</dbReference>
<gene>
    <name evidence="3" type="ORF">SMD31_16550</name>
</gene>
<dbReference type="InterPro" id="IPR032623">
    <property type="entry name" value="FecR_N"/>
</dbReference>
<keyword evidence="4" id="KW-1185">Reference proteome</keyword>
<sequence>MARADLNGRADRGRTVTDEAAAWFVRLRDAGVPDADRRAFAAWLQQSPAHAQAFEDMAQLWSGLDALPRAAFDPPFIAANGVAFSRRQWLGGAAIAAGVAALGAWTVTPSSDITAAFRTPKSLALAPGAAVDLDSLSTVALVAGEPNPTMRLRHGQLFADIARPVGRGVKLIVPFGTVQAENAAFNLKIERRRALLSVRSGRVTVQRQKGGDIALGALSELPFSTEVIDPVRQIPASRVAPWRDGRLVFDRTLLVDALDDINRYRPGRVWVGDPRLAERPVTGHFDITEANAALTALMAAFSLKSLNFGTSLQILFAA</sequence>
<accession>A0ABU5E2H0</accession>
<reference evidence="3 4" key="1">
    <citation type="journal article" date="2013" name="Antonie Van Leeuwenhoek">
        <title>Dongia rigui sp. nov., isolated from freshwater of a large wetland in Korea.</title>
        <authorList>
            <person name="Baik K.S."/>
            <person name="Hwang Y.M."/>
            <person name="Choi J.S."/>
            <person name="Kwon J."/>
            <person name="Seong C.N."/>
        </authorList>
    </citation>
    <scope>NUCLEOTIDE SEQUENCE [LARGE SCALE GENOMIC DNA]</scope>
    <source>
        <strain evidence="3 4">04SU4-P</strain>
    </source>
</reference>
<evidence type="ECO:0000259" key="2">
    <source>
        <dbReference type="Pfam" id="PF16220"/>
    </source>
</evidence>
<organism evidence="3 4">
    <name type="scientific">Dongia rigui</name>
    <dbReference type="NCBI Taxonomy" id="940149"/>
    <lineage>
        <taxon>Bacteria</taxon>
        <taxon>Pseudomonadati</taxon>
        <taxon>Pseudomonadota</taxon>
        <taxon>Alphaproteobacteria</taxon>
        <taxon>Rhodospirillales</taxon>
        <taxon>Dongiaceae</taxon>
        <taxon>Dongia</taxon>
    </lineage>
</organism>
<evidence type="ECO:0000313" key="3">
    <source>
        <dbReference type="EMBL" id="MDY0873552.1"/>
    </source>
</evidence>
<dbReference type="PANTHER" id="PTHR30273">
    <property type="entry name" value="PERIPLASMIC SIGNAL SENSOR AND SIGMA FACTOR ACTIVATOR FECR-RELATED"/>
    <property type="match status" value="1"/>
</dbReference>
<proteinExistence type="predicted"/>
<dbReference type="PANTHER" id="PTHR30273:SF2">
    <property type="entry name" value="PROTEIN FECR"/>
    <property type="match status" value="1"/>
</dbReference>
<comment type="caution">
    <text evidence="3">The sequence shown here is derived from an EMBL/GenBank/DDBJ whole genome shotgun (WGS) entry which is preliminary data.</text>
</comment>
<feature type="domain" description="FecR N-terminal" evidence="2">
    <location>
        <begin position="18"/>
        <end position="60"/>
    </location>
</feature>
<feature type="domain" description="FecR protein" evidence="1">
    <location>
        <begin position="122"/>
        <end position="203"/>
    </location>
</feature>
<protein>
    <submittedName>
        <fullName evidence="3">DUF4880 domain-containing protein</fullName>
    </submittedName>
</protein>
<dbReference type="Proteomes" id="UP001271769">
    <property type="component" value="Unassembled WGS sequence"/>
</dbReference>
<dbReference type="EMBL" id="JAXCLX010000003">
    <property type="protein sequence ID" value="MDY0873552.1"/>
    <property type="molecule type" value="Genomic_DNA"/>
</dbReference>